<dbReference type="OrthoDB" id="9811413at2"/>
<organism evidence="4 5">
    <name type="scientific">Confluentibacter flavum</name>
    <dbReference type="NCBI Taxonomy" id="1909700"/>
    <lineage>
        <taxon>Bacteria</taxon>
        <taxon>Pseudomonadati</taxon>
        <taxon>Bacteroidota</taxon>
        <taxon>Flavobacteriia</taxon>
        <taxon>Flavobacteriales</taxon>
        <taxon>Flavobacteriaceae</taxon>
        <taxon>Confluentibacter</taxon>
    </lineage>
</organism>
<evidence type="ECO:0000313" key="5">
    <source>
        <dbReference type="Proteomes" id="UP000233435"/>
    </source>
</evidence>
<evidence type="ECO:0000256" key="1">
    <source>
        <dbReference type="ARBA" id="ARBA00008635"/>
    </source>
</evidence>
<proteinExistence type="inferred from homology"/>
<reference evidence="4 5" key="1">
    <citation type="submission" date="2017-12" db="EMBL/GenBank/DDBJ databases">
        <title>Confluentibacter flavum sp. nov., isolated from the saline lake.</title>
        <authorList>
            <person name="Yu L."/>
        </authorList>
    </citation>
    <scope>NUCLEOTIDE SEQUENCE [LARGE SCALE GENOMIC DNA]</scope>
    <source>
        <strain evidence="4 5">3B</strain>
    </source>
</reference>
<dbReference type="RefSeq" id="WP_106661101.1">
    <property type="nucleotide sequence ID" value="NZ_PJEO01000056.1"/>
</dbReference>
<dbReference type="PANTHER" id="PTHR37302">
    <property type="entry name" value="SLR1116 PROTEIN"/>
    <property type="match status" value="1"/>
</dbReference>
<evidence type="ECO:0000256" key="3">
    <source>
        <dbReference type="PIRSR" id="PIRSR607837-1"/>
    </source>
</evidence>
<accession>A0A2N3HFL8</accession>
<dbReference type="PANTHER" id="PTHR37302:SF3">
    <property type="entry name" value="DAMAGE-INDUCIBLE PROTEIN DINB"/>
    <property type="match status" value="1"/>
</dbReference>
<evidence type="ECO:0000256" key="2">
    <source>
        <dbReference type="ARBA" id="ARBA00022723"/>
    </source>
</evidence>
<evidence type="ECO:0000313" key="4">
    <source>
        <dbReference type="EMBL" id="PKQ43684.1"/>
    </source>
</evidence>
<dbReference type="Pfam" id="PF05163">
    <property type="entry name" value="DinB"/>
    <property type="match status" value="1"/>
</dbReference>
<comment type="similarity">
    <text evidence="1">Belongs to the DinB family.</text>
</comment>
<feature type="binding site" evidence="3">
    <location>
        <position position="118"/>
    </location>
    <ligand>
        <name>a divalent metal cation</name>
        <dbReference type="ChEBI" id="CHEBI:60240"/>
    </ligand>
</feature>
<comment type="caution">
    <text evidence="4">The sequence shown here is derived from an EMBL/GenBank/DDBJ whole genome shotgun (WGS) entry which is preliminary data.</text>
</comment>
<dbReference type="InterPro" id="IPR034660">
    <property type="entry name" value="DinB/YfiT-like"/>
</dbReference>
<dbReference type="Proteomes" id="UP000233435">
    <property type="component" value="Unassembled WGS sequence"/>
</dbReference>
<dbReference type="InterPro" id="IPR007837">
    <property type="entry name" value="DinB"/>
</dbReference>
<keyword evidence="5" id="KW-1185">Reference proteome</keyword>
<dbReference type="SUPFAM" id="SSF109854">
    <property type="entry name" value="DinB/YfiT-like putative metalloenzymes"/>
    <property type="match status" value="1"/>
</dbReference>
<feature type="binding site" evidence="3">
    <location>
        <position position="122"/>
    </location>
    <ligand>
        <name>a divalent metal cation</name>
        <dbReference type="ChEBI" id="CHEBI:60240"/>
    </ligand>
</feature>
<dbReference type="GO" id="GO:0046872">
    <property type="term" value="F:metal ion binding"/>
    <property type="evidence" value="ECO:0007669"/>
    <property type="project" value="UniProtKB-KW"/>
</dbReference>
<name>A0A2N3HFL8_9FLAO</name>
<protein>
    <submittedName>
        <fullName evidence="4">Damage-inducible protein DinB</fullName>
    </submittedName>
</protein>
<feature type="binding site" evidence="3">
    <location>
        <position position="40"/>
    </location>
    <ligand>
        <name>a divalent metal cation</name>
        <dbReference type="ChEBI" id="CHEBI:60240"/>
    </ligand>
</feature>
<sequence length="147" mass="17760">MKAFFKELFQYNHHSNQKLWHVFNEHPDRISEKSIKLYNHILNAHHIWNSRINQIQNTYGVWDMHPIQNCMNMDKTNYENSLLILDTFDLNDMINYKNTKGLVFNNSIRDNLFHVINHSTYHRGQIATDFRQNGLDPLVTDYIFHKR</sequence>
<dbReference type="AlphaFoldDB" id="A0A2N3HFL8"/>
<keyword evidence="2 3" id="KW-0479">Metal-binding</keyword>
<dbReference type="EMBL" id="PJEO01000056">
    <property type="protein sequence ID" value="PKQ43684.1"/>
    <property type="molecule type" value="Genomic_DNA"/>
</dbReference>
<gene>
    <name evidence="4" type="ORF">CSW08_16905</name>
</gene>
<dbReference type="Gene3D" id="1.20.120.450">
    <property type="entry name" value="dinb family like domain"/>
    <property type="match status" value="1"/>
</dbReference>